<dbReference type="AlphaFoldDB" id="A0A919BM79"/>
<evidence type="ECO:0000313" key="6">
    <source>
        <dbReference type="EMBL" id="GHG00784.1"/>
    </source>
</evidence>
<dbReference type="InterPro" id="IPR050303">
    <property type="entry name" value="GatZ_KbaZ_carbometab"/>
</dbReference>
<organism evidence="6 7">
    <name type="scientific">Thalassotalea marina</name>
    <dbReference type="NCBI Taxonomy" id="1673741"/>
    <lineage>
        <taxon>Bacteria</taxon>
        <taxon>Pseudomonadati</taxon>
        <taxon>Pseudomonadota</taxon>
        <taxon>Gammaproteobacteria</taxon>
        <taxon>Alteromonadales</taxon>
        <taxon>Colwelliaceae</taxon>
        <taxon>Thalassotalea</taxon>
    </lineage>
</organism>
<dbReference type="GO" id="GO:1901135">
    <property type="term" value="P:carbohydrate derivative metabolic process"/>
    <property type="evidence" value="ECO:0007669"/>
    <property type="project" value="InterPro"/>
</dbReference>
<dbReference type="InterPro" id="IPR046348">
    <property type="entry name" value="SIS_dom_sf"/>
</dbReference>
<evidence type="ECO:0000313" key="7">
    <source>
        <dbReference type="Proteomes" id="UP000623842"/>
    </source>
</evidence>
<keyword evidence="7" id="KW-1185">Reference proteome</keyword>
<evidence type="ECO:0000259" key="5">
    <source>
        <dbReference type="PROSITE" id="PS51464"/>
    </source>
</evidence>
<dbReference type="InterPro" id="IPR001347">
    <property type="entry name" value="SIS_dom"/>
</dbReference>
<reference evidence="6" key="1">
    <citation type="journal article" date="2014" name="Int. J. Syst. Evol. Microbiol.">
        <title>Complete genome sequence of Corynebacterium casei LMG S-19264T (=DSM 44701T), isolated from a smear-ripened cheese.</title>
        <authorList>
            <consortium name="US DOE Joint Genome Institute (JGI-PGF)"/>
            <person name="Walter F."/>
            <person name="Albersmeier A."/>
            <person name="Kalinowski J."/>
            <person name="Ruckert C."/>
        </authorList>
    </citation>
    <scope>NUCLEOTIDE SEQUENCE</scope>
    <source>
        <strain evidence="6">KCTC 42731</strain>
    </source>
</reference>
<feature type="domain" description="SIS" evidence="5">
    <location>
        <begin position="216"/>
        <end position="353"/>
    </location>
</feature>
<dbReference type="InterPro" id="IPR035464">
    <property type="entry name" value="SIS_AgaS"/>
</dbReference>
<comment type="similarity">
    <text evidence="1">Belongs to the SIS family. AgaS subfamily.</text>
</comment>
<keyword evidence="3" id="KW-0378">Hydrolase</keyword>
<keyword evidence="2" id="KW-0677">Repeat</keyword>
<dbReference type="PANTHER" id="PTHR32502">
    <property type="entry name" value="N-ACETYLGALACTOSAMINE PERMEASE II COMPONENT-RELATED"/>
    <property type="match status" value="1"/>
</dbReference>
<dbReference type="GO" id="GO:0097367">
    <property type="term" value="F:carbohydrate derivative binding"/>
    <property type="evidence" value="ECO:0007669"/>
    <property type="project" value="InterPro"/>
</dbReference>
<dbReference type="InterPro" id="IPR035466">
    <property type="entry name" value="GlmS/AgaS_SIS"/>
</dbReference>
<dbReference type="GO" id="GO:0005886">
    <property type="term" value="C:plasma membrane"/>
    <property type="evidence" value="ECO:0007669"/>
    <property type="project" value="TreeGrafter"/>
</dbReference>
<dbReference type="Gene3D" id="3.40.50.10490">
    <property type="entry name" value="Glucose-6-phosphate isomerase like protein, domain 1"/>
    <property type="match status" value="2"/>
</dbReference>
<dbReference type="EMBL" id="BNCK01000008">
    <property type="protein sequence ID" value="GHG00784.1"/>
    <property type="molecule type" value="Genomic_DNA"/>
</dbReference>
<dbReference type="PANTHER" id="PTHR32502:SF3">
    <property type="entry name" value="D-GALACTOSAMINE-6-PHOSPHATE DEAMINASE AGAS-RELATED"/>
    <property type="match status" value="1"/>
</dbReference>
<dbReference type="GO" id="GO:0016853">
    <property type="term" value="F:isomerase activity"/>
    <property type="evidence" value="ECO:0007669"/>
    <property type="project" value="UniProtKB-KW"/>
</dbReference>
<dbReference type="Proteomes" id="UP000623842">
    <property type="component" value="Unassembled WGS sequence"/>
</dbReference>
<evidence type="ECO:0000256" key="2">
    <source>
        <dbReference type="ARBA" id="ARBA00022737"/>
    </source>
</evidence>
<accession>A0A919BM79</accession>
<reference evidence="6" key="2">
    <citation type="submission" date="2020-09" db="EMBL/GenBank/DDBJ databases">
        <authorList>
            <person name="Sun Q."/>
            <person name="Kim S."/>
        </authorList>
    </citation>
    <scope>NUCLEOTIDE SEQUENCE</scope>
    <source>
        <strain evidence="6">KCTC 42731</strain>
    </source>
</reference>
<dbReference type="CDD" id="cd05008">
    <property type="entry name" value="SIS_GlmS_GlmD_1"/>
    <property type="match status" value="1"/>
</dbReference>
<dbReference type="Pfam" id="PF01380">
    <property type="entry name" value="SIS"/>
    <property type="match status" value="1"/>
</dbReference>
<dbReference type="SUPFAM" id="SSF53697">
    <property type="entry name" value="SIS domain"/>
    <property type="match status" value="1"/>
</dbReference>
<dbReference type="GO" id="GO:0016787">
    <property type="term" value="F:hydrolase activity"/>
    <property type="evidence" value="ECO:0007669"/>
    <property type="project" value="UniProtKB-KW"/>
</dbReference>
<comment type="caution">
    <text evidence="6">The sequence shown here is derived from an EMBL/GenBank/DDBJ whole genome shotgun (WGS) entry which is preliminary data.</text>
</comment>
<sequence length="376" mass="41314">MTHYLTFSEQELKQNNAYWTAKEIAQQPQAWQQVLHSVEQQREALDSFLAPILAQPKLRIIYTGAGTSAYVGDAVAPEIAKITGRTSVAISTTNIVSNPENYLLAEYPTLVISYARSGNSPESLAAVELADSLVDNCYHLIITCNPEGELATGSNGKDNRYTLLMPQQTLDQSFAMTSSFTSMLVATMCVFSTDSSQLLSAIKTSDVLLENQLEEIKQQAENMPERVVFLGSGPLLGIAKEAALKCLELTAGQVFSYCESPLGFRHGPKSLVNGNTDIFVMMSNDEYTRKYDSDLLSELQRDGIAKSIYVIDQSAGELATKTDDIWASLPYIVHCQLLSFYKSLQLSLTPDNPCPSGEVNRVVQGVTIYPHPNSRV</sequence>
<feature type="domain" description="SIS" evidence="5">
    <location>
        <begin position="49"/>
        <end position="215"/>
    </location>
</feature>
<dbReference type="CDD" id="cd05010">
    <property type="entry name" value="SIS_AgaS_like"/>
    <property type="match status" value="1"/>
</dbReference>
<evidence type="ECO:0000256" key="3">
    <source>
        <dbReference type="ARBA" id="ARBA00022801"/>
    </source>
</evidence>
<name>A0A919BM79_9GAMM</name>
<dbReference type="PROSITE" id="PS51464">
    <property type="entry name" value="SIS"/>
    <property type="match status" value="2"/>
</dbReference>
<protein>
    <submittedName>
        <fullName evidence="6">Tagatose-6-phosphate ketose isomerase</fullName>
    </submittedName>
</protein>
<comment type="catalytic activity">
    <reaction evidence="4">
        <text>D-galactosamine 6-phosphate + H2O = D-tagatopyranose 1-phosphate + NH4(+)</text>
        <dbReference type="Rhea" id="RHEA:47680"/>
        <dbReference type="ChEBI" id="CHEBI:15377"/>
        <dbReference type="ChEBI" id="CHEBI:28938"/>
        <dbReference type="ChEBI" id="CHEBI:71674"/>
        <dbReference type="ChEBI" id="CHEBI:138150"/>
    </reaction>
</comment>
<gene>
    <name evidence="6" type="primary">agaS</name>
    <name evidence="6" type="ORF">GCM10017161_31580</name>
</gene>
<evidence type="ECO:0000256" key="1">
    <source>
        <dbReference type="ARBA" id="ARBA00007748"/>
    </source>
</evidence>
<dbReference type="RefSeq" id="WP_189772609.1">
    <property type="nucleotide sequence ID" value="NZ_BNCK01000008.1"/>
</dbReference>
<proteinExistence type="inferred from homology"/>
<dbReference type="GO" id="GO:0009401">
    <property type="term" value="P:phosphoenolpyruvate-dependent sugar phosphotransferase system"/>
    <property type="evidence" value="ECO:0007669"/>
    <property type="project" value="TreeGrafter"/>
</dbReference>
<keyword evidence="6" id="KW-0413">Isomerase</keyword>
<evidence type="ECO:0000256" key="4">
    <source>
        <dbReference type="ARBA" id="ARBA00029292"/>
    </source>
</evidence>